<dbReference type="Gene3D" id="3.40.640.10">
    <property type="entry name" value="Type I PLP-dependent aspartate aminotransferase-like (Major domain)"/>
    <property type="match status" value="1"/>
</dbReference>
<name>A0A6J7IF78_9ZZZZ</name>
<dbReference type="GO" id="GO:0030170">
    <property type="term" value="F:pyridoxal phosphate binding"/>
    <property type="evidence" value="ECO:0007669"/>
    <property type="project" value="InterPro"/>
</dbReference>
<dbReference type="SUPFAM" id="SSF53383">
    <property type="entry name" value="PLP-dependent transferases"/>
    <property type="match status" value="1"/>
</dbReference>
<dbReference type="AlphaFoldDB" id="A0A6J7IF78"/>
<keyword evidence="2" id="KW-0663">Pyridoxal phosphate</keyword>
<dbReference type="Pfam" id="PF00202">
    <property type="entry name" value="Aminotran_3"/>
    <property type="match status" value="1"/>
</dbReference>
<dbReference type="Gene3D" id="3.90.1150.10">
    <property type="entry name" value="Aspartate Aminotransferase, domain 1"/>
    <property type="match status" value="1"/>
</dbReference>
<evidence type="ECO:0000256" key="2">
    <source>
        <dbReference type="ARBA" id="ARBA00022898"/>
    </source>
</evidence>
<dbReference type="InterPro" id="IPR005814">
    <property type="entry name" value="Aminotrans_3"/>
</dbReference>
<organism evidence="3">
    <name type="scientific">freshwater metagenome</name>
    <dbReference type="NCBI Taxonomy" id="449393"/>
    <lineage>
        <taxon>unclassified sequences</taxon>
        <taxon>metagenomes</taxon>
        <taxon>ecological metagenomes</taxon>
    </lineage>
</organism>
<dbReference type="InterPro" id="IPR015421">
    <property type="entry name" value="PyrdxlP-dep_Trfase_major"/>
</dbReference>
<comment type="similarity">
    <text evidence="1">Belongs to the class-III pyridoxal-phosphate-dependent aminotransferase family.</text>
</comment>
<accession>A0A6J7IF78</accession>
<evidence type="ECO:0000313" key="3">
    <source>
        <dbReference type="EMBL" id="CAB4929788.1"/>
    </source>
</evidence>
<protein>
    <submittedName>
        <fullName evidence="3">Unannotated protein</fullName>
    </submittedName>
</protein>
<dbReference type="InterPro" id="IPR015422">
    <property type="entry name" value="PyrdxlP-dep_Trfase_small"/>
</dbReference>
<proteinExistence type="inferred from homology"/>
<dbReference type="PANTHER" id="PTHR43094:SF1">
    <property type="entry name" value="AMINOTRANSFERASE CLASS-III"/>
    <property type="match status" value="1"/>
</dbReference>
<dbReference type="PANTHER" id="PTHR43094">
    <property type="entry name" value="AMINOTRANSFERASE"/>
    <property type="match status" value="1"/>
</dbReference>
<dbReference type="InterPro" id="IPR015424">
    <property type="entry name" value="PyrdxlP-dep_Trfase"/>
</dbReference>
<sequence length="425" mass="44608">MAADTRFWHPFALMAQVRSNEFIITRGDGAYVWDSDGKRYFDATASLWCVLVGHGRDEIVDAAAAQMRELASYSAFGAFATTPAVTLAERVAGYADGIVEDPRVFFGLGGGDAIDTAAKLARRYFHAIGQPERMHLIGRTQGYHGTHGLGTSIGGIPVNQEGMGPLDPSTSHVAWDDLGALEAEFERVGPDRVAAVFAEPVIGAGGVHRVPASYLQGVQELCRRHGALFIADCVIAAFGRMGTMLGVDRFGLQPDMITFAKGITSGYLPLGGVVIGGNVAAPFWEGDGLWFRHGQTYSGHPTACAAAHANLDILESDGLLDRGIELEQEITTAFDTLTGARLVGDVRTGIGALAAVAFDKAALAEHPDIPMRVFAQAKARGVLTRALGDAVAISPALVATREDIEHAATAIGEAAAAVAADLGVG</sequence>
<gene>
    <name evidence="3" type="ORF">UFOPK3674_01072</name>
</gene>
<reference evidence="3" key="1">
    <citation type="submission" date="2020-05" db="EMBL/GenBank/DDBJ databases">
        <authorList>
            <person name="Chiriac C."/>
            <person name="Salcher M."/>
            <person name="Ghai R."/>
            <person name="Kavagutti S V."/>
        </authorList>
    </citation>
    <scope>NUCLEOTIDE SEQUENCE</scope>
</reference>
<dbReference type="GO" id="GO:0008483">
    <property type="term" value="F:transaminase activity"/>
    <property type="evidence" value="ECO:0007669"/>
    <property type="project" value="InterPro"/>
</dbReference>
<dbReference type="EMBL" id="CAFBMX010000005">
    <property type="protein sequence ID" value="CAB4929788.1"/>
    <property type="molecule type" value="Genomic_DNA"/>
</dbReference>
<evidence type="ECO:0000256" key="1">
    <source>
        <dbReference type="ARBA" id="ARBA00008954"/>
    </source>
</evidence>
<dbReference type="GO" id="GO:0005829">
    <property type="term" value="C:cytosol"/>
    <property type="evidence" value="ECO:0007669"/>
    <property type="project" value="TreeGrafter"/>
</dbReference>
<dbReference type="CDD" id="cd00610">
    <property type="entry name" value="OAT_like"/>
    <property type="match status" value="1"/>
</dbReference>
<dbReference type="PIRSF" id="PIRSF000521">
    <property type="entry name" value="Transaminase_4ab_Lys_Orn"/>
    <property type="match status" value="1"/>
</dbReference>